<gene>
    <name evidence="2" type="ORF">CLEI1391_LOCUS1298</name>
</gene>
<dbReference type="GO" id="GO:0005673">
    <property type="term" value="C:transcription factor TFIIE complex"/>
    <property type="evidence" value="ECO:0007669"/>
    <property type="project" value="InterPro"/>
</dbReference>
<reference evidence="2" key="1">
    <citation type="submission" date="2021-01" db="EMBL/GenBank/DDBJ databases">
        <authorList>
            <person name="Corre E."/>
            <person name="Pelletier E."/>
            <person name="Niang G."/>
            <person name="Scheremetjew M."/>
            <person name="Finn R."/>
            <person name="Kale V."/>
            <person name="Holt S."/>
            <person name="Cochrane G."/>
            <person name="Meng A."/>
            <person name="Brown T."/>
            <person name="Cohen L."/>
        </authorList>
    </citation>
    <scope>NUCLEOTIDE SEQUENCE</scope>
    <source>
        <strain evidence="2">SAG 11-49</strain>
    </source>
</reference>
<dbReference type="GO" id="GO:0001097">
    <property type="term" value="F:TFIIH-class transcription factor complex binding"/>
    <property type="evidence" value="ECO:0007669"/>
    <property type="project" value="TreeGrafter"/>
</dbReference>
<accession>A0A7S0R2K2</accession>
<feature type="region of interest" description="Disordered" evidence="1">
    <location>
        <begin position="281"/>
        <end position="302"/>
    </location>
</feature>
<evidence type="ECO:0000313" key="2">
    <source>
        <dbReference type="EMBL" id="CAD8665269.1"/>
    </source>
</evidence>
<name>A0A7S0R2K2_9CHLO</name>
<protein>
    <recommendedName>
        <fullName evidence="3">Transcription initiation factor IIE subunit beta</fullName>
    </recommendedName>
</protein>
<evidence type="ECO:0000256" key="1">
    <source>
        <dbReference type="SAM" id="MobiDB-lite"/>
    </source>
</evidence>
<dbReference type="PANTHER" id="PTHR12716">
    <property type="entry name" value="TRANSCRIPTION INITIATION FACTOR IIE, BETA SUBUNIT"/>
    <property type="match status" value="1"/>
</dbReference>
<evidence type="ECO:0008006" key="3">
    <source>
        <dbReference type="Google" id="ProtNLM"/>
    </source>
</evidence>
<sequence>MANMNPKLAGMLNQFSAGQANAADTLVDMEKQRTQAEAVKPKIRLKGSVNGFVPAPKQDTAANRLRASTAASAAPLDPTTAPLGKRVKDVMDCLHANNGTQLTPAELLQKTGHNLASDMELLRELHTRSRVTWEGAPPAGAPPSGAVPAAPAAWYAYRPEIEGVRDKVTLLNYVRDLHGRAALASTLRNTYLAAQQDLLALRDERKIFIIGHPEPDKETVFAVDVTDEMTRMDRVGEDVRALWFEVTQPHIKDCIPRSVQELQAAVTKHGLRSAIAHQPVKRAAPGAARERQKKPRQQRFNINKATNAHLPFLFSGAAPKSLDS</sequence>
<dbReference type="PANTHER" id="PTHR12716:SF8">
    <property type="entry name" value="TRANSCRIPTION INITIATION FACTOR IIE SUBUNIT BETA"/>
    <property type="match status" value="1"/>
</dbReference>
<proteinExistence type="predicted"/>
<dbReference type="InterPro" id="IPR016656">
    <property type="entry name" value="TFIIE-bsu"/>
</dbReference>
<dbReference type="GO" id="GO:0006367">
    <property type="term" value="P:transcription initiation at RNA polymerase II promoter"/>
    <property type="evidence" value="ECO:0007669"/>
    <property type="project" value="InterPro"/>
</dbReference>
<dbReference type="AlphaFoldDB" id="A0A7S0R2K2"/>
<dbReference type="EMBL" id="HBFB01002546">
    <property type="protein sequence ID" value="CAD8665269.1"/>
    <property type="molecule type" value="Transcribed_RNA"/>
</dbReference>
<organism evidence="2">
    <name type="scientific">Chlamydomonas leiostraca</name>
    <dbReference type="NCBI Taxonomy" id="1034604"/>
    <lineage>
        <taxon>Eukaryota</taxon>
        <taxon>Viridiplantae</taxon>
        <taxon>Chlorophyta</taxon>
        <taxon>core chlorophytes</taxon>
        <taxon>Chlorophyceae</taxon>
        <taxon>CS clade</taxon>
        <taxon>Chlamydomonadales</taxon>
        <taxon>Chlamydomonadaceae</taxon>
        <taxon>Chlamydomonas</taxon>
    </lineage>
</organism>